<dbReference type="InterPro" id="IPR009081">
    <property type="entry name" value="PP-bd_ACP"/>
</dbReference>
<dbReference type="GO" id="GO:0031177">
    <property type="term" value="F:phosphopantetheine binding"/>
    <property type="evidence" value="ECO:0007669"/>
    <property type="project" value="TreeGrafter"/>
</dbReference>
<dbReference type="Pfam" id="PF00668">
    <property type="entry name" value="Condensation"/>
    <property type="match status" value="3"/>
</dbReference>
<dbReference type="InterPro" id="IPR036736">
    <property type="entry name" value="ACP-like_sf"/>
</dbReference>
<dbReference type="InterPro" id="IPR042099">
    <property type="entry name" value="ANL_N_sf"/>
</dbReference>
<evidence type="ECO:0000256" key="2">
    <source>
        <dbReference type="ARBA" id="ARBA00022553"/>
    </source>
</evidence>
<dbReference type="InterPro" id="IPR023213">
    <property type="entry name" value="CAT-like_dom_sf"/>
</dbReference>
<evidence type="ECO:0000259" key="3">
    <source>
        <dbReference type="PROSITE" id="PS50075"/>
    </source>
</evidence>
<dbReference type="EMBL" id="CAJOAZ010004271">
    <property type="protein sequence ID" value="CAF4051785.1"/>
    <property type="molecule type" value="Genomic_DNA"/>
</dbReference>
<dbReference type="Gene3D" id="3.40.50.12780">
    <property type="entry name" value="N-terminal domain of ligase-like"/>
    <property type="match status" value="2"/>
</dbReference>
<dbReference type="Pfam" id="PF13193">
    <property type="entry name" value="AMP-binding_C"/>
    <property type="match status" value="1"/>
</dbReference>
<dbReference type="GO" id="GO:0047527">
    <property type="term" value="F:2,3-dihydroxybenzoate-serine ligase activity"/>
    <property type="evidence" value="ECO:0007669"/>
    <property type="project" value="TreeGrafter"/>
</dbReference>
<dbReference type="Pfam" id="PF00501">
    <property type="entry name" value="AMP-binding"/>
    <property type="match status" value="2"/>
</dbReference>
<reference evidence="4" key="1">
    <citation type="submission" date="2021-02" db="EMBL/GenBank/DDBJ databases">
        <authorList>
            <person name="Nowell W R."/>
        </authorList>
    </citation>
    <scope>NUCLEOTIDE SEQUENCE</scope>
</reference>
<dbReference type="SUPFAM" id="SSF52777">
    <property type="entry name" value="CoA-dependent acyltransferases"/>
    <property type="match status" value="6"/>
</dbReference>
<dbReference type="GO" id="GO:0009239">
    <property type="term" value="P:enterobactin biosynthetic process"/>
    <property type="evidence" value="ECO:0007669"/>
    <property type="project" value="TreeGrafter"/>
</dbReference>
<comment type="caution">
    <text evidence="4">The sequence shown here is derived from an EMBL/GenBank/DDBJ whole genome shotgun (WGS) entry which is preliminary data.</text>
</comment>
<gene>
    <name evidence="4" type="ORF">OXD698_LOCUS32572</name>
</gene>
<sequence>MTTSCYVIRNLFNIARLYPQKVAIVLDDQVWTYSELIMQVEHVVYQLHQLGVVQGQIIYQFVERSLEMICGFLAIICIGGVYCALDATIPSKRLSILLEQMQGQYALLHEKTRNQFPIAAVQHVIILDHILPPLLDVEDMTDLPISREYGAAFITFTSGTTGPPKIIVHTHRSFSASISSYIRWDVSMYTVRDLVLQVATSAWTLHIIEISLPLVVGGTVVLLRQGGHLDMAYFSQTLIHQQITTLLIGPAIIRALTNYIENSQQTKTFDTVRHLCTAGEAMKPQQWTQFVNLLGSSNVQICVLYGTGESQGALGCQLLNIKDTDIPIGYPLPNIQCLLIDDDGKIINTTDNSSKIGQIHIGGPTLFTGYLNAPEHNNKKFTTINNQVYIKTGDLARYNAQGKLFYIGRIDFQIKIRGQRVETTEIENTIMNSFPGKISDCVVTKLAQNDDLLVAYVVSKESELDTEQIRNYCNKYLHQYMIPSIFVFLKQFPLNVNGKLDRQRLPIPDISILLTNINERQYLEPINELETLVHSVWCKVLGCNRISTLTNFFSIGGHSLLFIQIYQYYRTLFNFDSETINARSFFEHNTIAEHAKLLENIKINNLKAKQWHTLHINQCIASYAQQRIFLDEKMRFSEEIAIYNELTILQVTKGSLSVNRLLQALRYVLRKHKILRTSLVFDNEDSILKQSITDKHLTFTLAADQIFKSEIELQNIIHQMTINPTLFDLSIGRVFHCQILRQQMIPDENHDREIITNSDVLVIGFHHAAIDQSSVSIFLNNLCNTYNSNMTWLDDEESLQYIDYSVYERLIDMVPSREFWHSQLNGYNQECRLSLPVDRHCLYSDKRSGYASIAHISFDNEISTSFLDYASSHQVTPFQLSLATFYAFLFKLTYRQNDLCISCLNANRYRTELQNMVGMFVSTLPYRIQVDFDWSFDELVEHVREKCLSILEHSHYPLQYILTDSQFKQSNVPFLETVFNFITVSEKSQWSIDTATLQQLPMQQSYSAAKFDFDLTCLYNPTSDDSKLSFCLNSSRDLFDETTAIIVVQRLKHLVDQLFTSKPISNKINSSLTSISKLSLISPTEAQEIEETVFCRHQNIVNEAPASYAQTHIWFTERVRFDPEKPQLAIYNMPFLYCLNKGDTLSIQQLRQAFQLIVRKHQSLRTLFTFDAEKNSLMQRIIDFHDDSNRLYAFIENTYETQEQLSDIMHEEKYNPHLFDLAQDLVFRCHIIYHKQISSNHLLSDQDIVIFNFHHALFDFPSMNIFLHDLNQAYTTGQLLYDDNTNLRYLDYAVIEQQMSMSGASMFWLDALHDCKLDQPLSLPSDRYRLSNEHRTGRGTSISFDFGQDLSHHFLTHASSNSISLEHLTFAIYFIFLFKLTNGQTDLCVAMNINNNRYRDELKSIIGLFENVIPLRCQLDPHWCFHQLLEHVQEITTKSMKYSYFPLQRILDQHPHISKHAFLDTSLEFILYKNSNTVMVSDSQLVPGSLSFNDNEDEVLSVSDFSLSFHYDMIMNQLSCTINASLDLFNLETIDKISQRFHSMLHQFFISVDDQMSRSIYELSLTLSNEQYLMQSLNNTQVSFSSPLTCIHHEFVYQVMKHPQKLAVELDEQSLTYCELLHYVQVLSLTLLNEYHVLPGEIVCQCVERSLSMVIGIMAILMAGGVYCSLSPQDPEHRLHEFIQQTQSRLVLVHWLTKMKFNNDIVLANIHSILANTDVMSDAEFDHLSSITVTSNDISFIIFTSGSTGIPKAIQYRHENFIRFIYSFGSVTTLKNDDLVIQIVRCTYDGHLRQIVGILLIGATCVMLHPRGMTDFEYLADVFYNKQITHFSTVPTLIQSFFSFLMQYKKIYVVKYLRLLCSAGEVFPSKLIDLIQESNIPNCTLWNLYGPAEATIVSTFYRVHPMPNTQSIPIGTPLSNYRCMVINEYLQRSITNQDGELFIGGVGVFAGYLGRDDLTAKALVEIDDELFYRTGDLVTMDNCGLIHYQGRKDYQVKLRGQRIELGEIERCLLNITSISSCVVMKWNDDYLVAYVQSSHVNEEELREHCQSHLPSHMVPSVFIILDKLPLNQNGKVDRKQFPSPQFSSTYLINRIELLLPTNDIEASIYHIWCEIFNQNQISTDTNIFTIGGHSLLVMQLFHQYKIKFRLETNTLSISNLFQHPTIIHHAQLIQQSINTIHTLHDYPWSTLHLIQARASFAQERIYLDDQIRFSSNKTTINNMYVIPLVYRISSMNDHVSITRLYHAFQTIITKHNILRTALYIDDTSGNIIQQCLDANIILDGDIKSYGLTVVNLHNDDQRHMNEIVTEILKQADLFDLSKGRVIRCHILRHYHQSQDIISYENDDLLTENDYILISIHHAMFDGVSTSIFLRDLSLAYQSDDSLSVDHNLLSYTDYSVHEHTMDMSLSSEFWQSQLEKYNIECSLSLPVDRERSSINQQRSGLASIAEITFNNEICTSFLNYASSHHLTYFQLGLSIFYVFLFKLTHGESDLCIGSINANRYRNELQNMIGMFVSTLPYRLEIDSYWSFDELVRNVREKCLSILEYSHYPLQHILGDNRSSQSNVSFLEIIYDFITVSKDDEYLCLNDANLEQVSLEQSVEMSKFDFSLTFECNPLSDDDMLSCSFICSHDLFDERTVSLMARRFQYLFEQVFSTNSSVVDIDQHKRSITKLFVILPEEAEEMQAVVFSEVDSITNEGM</sequence>
<keyword evidence="2" id="KW-0597">Phosphoprotein</keyword>
<dbReference type="InterPro" id="IPR001242">
    <property type="entry name" value="Condensation_dom"/>
</dbReference>
<keyword evidence="1" id="KW-0596">Phosphopantetheine</keyword>
<dbReference type="PROSITE" id="PS50075">
    <property type="entry name" value="CARRIER"/>
    <property type="match status" value="2"/>
</dbReference>
<protein>
    <recommendedName>
        <fullName evidence="3">Carrier domain-containing protein</fullName>
    </recommendedName>
</protein>
<dbReference type="PANTHER" id="PTHR45527:SF1">
    <property type="entry name" value="FATTY ACID SYNTHASE"/>
    <property type="match status" value="1"/>
</dbReference>
<dbReference type="Gene3D" id="1.10.1200.10">
    <property type="entry name" value="ACP-like"/>
    <property type="match status" value="2"/>
</dbReference>
<feature type="domain" description="Carrier" evidence="3">
    <location>
        <begin position="524"/>
        <end position="602"/>
    </location>
</feature>
<dbReference type="Gene3D" id="3.30.300.30">
    <property type="match status" value="2"/>
</dbReference>
<dbReference type="Gene3D" id="3.30.559.10">
    <property type="entry name" value="Chloramphenicol acetyltransferase-like domain"/>
    <property type="match status" value="3"/>
</dbReference>
<evidence type="ECO:0000313" key="5">
    <source>
        <dbReference type="Proteomes" id="UP000663844"/>
    </source>
</evidence>
<dbReference type="Pfam" id="PF00550">
    <property type="entry name" value="PP-binding"/>
    <property type="match status" value="1"/>
</dbReference>
<dbReference type="CDD" id="cd05930">
    <property type="entry name" value="A_NRPS"/>
    <property type="match status" value="1"/>
</dbReference>
<accession>A0A819RG47</accession>
<dbReference type="SUPFAM" id="SSF56801">
    <property type="entry name" value="Acetyl-CoA synthetase-like"/>
    <property type="match status" value="2"/>
</dbReference>
<dbReference type="GO" id="GO:0005829">
    <property type="term" value="C:cytosol"/>
    <property type="evidence" value="ECO:0007669"/>
    <property type="project" value="TreeGrafter"/>
</dbReference>
<name>A0A819RG47_9BILA</name>
<dbReference type="SUPFAM" id="SSF47336">
    <property type="entry name" value="ACP-like"/>
    <property type="match status" value="2"/>
</dbReference>
<dbReference type="PANTHER" id="PTHR45527">
    <property type="entry name" value="NONRIBOSOMAL PEPTIDE SYNTHETASE"/>
    <property type="match status" value="1"/>
</dbReference>
<evidence type="ECO:0000256" key="1">
    <source>
        <dbReference type="ARBA" id="ARBA00022450"/>
    </source>
</evidence>
<dbReference type="InterPro" id="IPR020845">
    <property type="entry name" value="AMP-binding_CS"/>
</dbReference>
<organism evidence="4 5">
    <name type="scientific">Adineta steineri</name>
    <dbReference type="NCBI Taxonomy" id="433720"/>
    <lineage>
        <taxon>Eukaryota</taxon>
        <taxon>Metazoa</taxon>
        <taxon>Spiralia</taxon>
        <taxon>Gnathifera</taxon>
        <taxon>Rotifera</taxon>
        <taxon>Eurotatoria</taxon>
        <taxon>Bdelloidea</taxon>
        <taxon>Adinetida</taxon>
        <taxon>Adinetidae</taxon>
        <taxon>Adineta</taxon>
    </lineage>
</organism>
<dbReference type="InterPro" id="IPR045851">
    <property type="entry name" value="AMP-bd_C_sf"/>
</dbReference>
<dbReference type="PROSITE" id="PS00455">
    <property type="entry name" value="AMP_BINDING"/>
    <property type="match status" value="2"/>
</dbReference>
<dbReference type="Proteomes" id="UP000663844">
    <property type="component" value="Unassembled WGS sequence"/>
</dbReference>
<dbReference type="GO" id="GO:0043041">
    <property type="term" value="P:amino acid activation for nonribosomal peptide biosynthetic process"/>
    <property type="evidence" value="ECO:0007669"/>
    <property type="project" value="TreeGrafter"/>
</dbReference>
<dbReference type="GO" id="GO:0009366">
    <property type="term" value="C:enterobactin synthetase complex"/>
    <property type="evidence" value="ECO:0007669"/>
    <property type="project" value="TreeGrafter"/>
</dbReference>
<proteinExistence type="predicted"/>
<evidence type="ECO:0000313" key="4">
    <source>
        <dbReference type="EMBL" id="CAF4051785.1"/>
    </source>
</evidence>
<dbReference type="InterPro" id="IPR025110">
    <property type="entry name" value="AMP-bd_C"/>
</dbReference>
<dbReference type="InterPro" id="IPR000873">
    <property type="entry name" value="AMP-dep_synth/lig_dom"/>
</dbReference>
<feature type="domain" description="Carrier" evidence="3">
    <location>
        <begin position="2099"/>
        <end position="2177"/>
    </location>
</feature>
<dbReference type="Gene3D" id="3.30.559.30">
    <property type="entry name" value="Nonribosomal peptide synthetase, condensation domain"/>
    <property type="match status" value="3"/>
</dbReference>